<dbReference type="SUPFAM" id="SSF48264">
    <property type="entry name" value="Cytochrome P450"/>
    <property type="match status" value="1"/>
</dbReference>
<name>A0ABD0SXN4_LOXSC</name>
<comment type="cofactor">
    <cofactor evidence="1 15">
        <name>heme</name>
        <dbReference type="ChEBI" id="CHEBI:30413"/>
    </cofactor>
</comment>
<keyword evidence="8" id="KW-0256">Endoplasmic reticulum</keyword>
<reference evidence="17 18" key="1">
    <citation type="submission" date="2024-06" db="EMBL/GenBank/DDBJ databases">
        <title>A chromosome-level genome assembly of beet webworm, Loxostege sticticalis.</title>
        <authorList>
            <person name="Zhang Y."/>
        </authorList>
    </citation>
    <scope>NUCLEOTIDE SEQUENCE [LARGE SCALE GENOMIC DNA]</scope>
    <source>
        <strain evidence="17">AQ028</strain>
        <tissue evidence="17">Male pupae</tissue>
    </source>
</reference>
<dbReference type="EMBL" id="JBEDNZ010000013">
    <property type="protein sequence ID" value="KAL0830518.1"/>
    <property type="molecule type" value="Genomic_DNA"/>
</dbReference>
<accession>A0ABD0SXN4</accession>
<comment type="caution">
    <text evidence="17">The sequence shown here is derived from an EMBL/GenBank/DDBJ whole genome shotgun (WGS) entry which is preliminary data.</text>
</comment>
<comment type="similarity">
    <text evidence="4 16">Belongs to the cytochrome P450 family.</text>
</comment>
<evidence type="ECO:0000256" key="1">
    <source>
        <dbReference type="ARBA" id="ARBA00001971"/>
    </source>
</evidence>
<evidence type="ECO:0000256" key="8">
    <source>
        <dbReference type="ARBA" id="ARBA00022824"/>
    </source>
</evidence>
<comment type="subcellular location">
    <subcellularLocation>
        <location evidence="3">Endoplasmic reticulum membrane</location>
        <topology evidence="3">Peripheral membrane protein</topology>
    </subcellularLocation>
    <subcellularLocation>
        <location evidence="2">Microsome membrane</location>
        <topology evidence="2">Peripheral membrane protein</topology>
    </subcellularLocation>
</comment>
<sequence length="500" mass="57324">MAFYICAALVTVIFCSFYYFMKKKYSYWYNKGVKGPTPLPIVGNFLTVMLQKESATEYVKSVHLKYKGEKLVGLYRGFKPVVVVRDPDLIKQVLIKDFHIFRDRGVSASSSRLSANLFGAEGETWRILRQKLTPVFTSRKLKEMVPLMQQCVDKFLKYVDYLVENNVEHEIRSLTSKYTLEVIGSCAFGLDLDACKDEENEFSVMAKKIFTPTTYARFLVLLDMIIPGVRKLFTTSTEIQEFFLGLVRNVIREREGKLAVRKDFMDLMIELREQGKLSRRSDDGISEIELDDYVIAAQALVFYSAGFETSAASMSFLFHELALNPDIQDRMYNEVCKVYEKYNGQLTYDSLKELPYLDMVFEETLRKYSVAGILLRKTLETYTFPGTNVTIPEGTPVMISANGLHADPEYFPNPSKFNPENFSPENKEKIPQCAYMPFGEGPRNCIGMRFAKVQSAIGTAAFLKNFKIERSPKTNTEFEYDPTRIVLITKGGIWVKISKR</sequence>
<protein>
    <recommendedName>
        <fullName evidence="5">unspecific monooxygenase</fullName>
        <ecNumber evidence="5">1.14.14.1</ecNumber>
    </recommendedName>
</protein>
<dbReference type="InterPro" id="IPR017972">
    <property type="entry name" value="Cyt_P450_CS"/>
</dbReference>
<dbReference type="InterPro" id="IPR050476">
    <property type="entry name" value="Insect_CytP450_Detox"/>
</dbReference>
<evidence type="ECO:0000256" key="10">
    <source>
        <dbReference type="ARBA" id="ARBA00023002"/>
    </source>
</evidence>
<evidence type="ECO:0000256" key="14">
    <source>
        <dbReference type="ARBA" id="ARBA00047827"/>
    </source>
</evidence>
<evidence type="ECO:0000256" key="9">
    <source>
        <dbReference type="ARBA" id="ARBA00022848"/>
    </source>
</evidence>
<dbReference type="GO" id="GO:0046872">
    <property type="term" value="F:metal ion binding"/>
    <property type="evidence" value="ECO:0007669"/>
    <property type="project" value="UniProtKB-KW"/>
</dbReference>
<feature type="binding site" description="axial binding residue" evidence="15">
    <location>
        <position position="445"/>
    </location>
    <ligand>
        <name>heme</name>
        <dbReference type="ChEBI" id="CHEBI:30413"/>
    </ligand>
    <ligandPart>
        <name>Fe</name>
        <dbReference type="ChEBI" id="CHEBI:18248"/>
    </ligandPart>
</feature>
<dbReference type="AlphaFoldDB" id="A0ABD0SXN4"/>
<evidence type="ECO:0000313" key="17">
    <source>
        <dbReference type="EMBL" id="KAL0830518.1"/>
    </source>
</evidence>
<keyword evidence="9" id="KW-0492">Microsome</keyword>
<evidence type="ECO:0000256" key="7">
    <source>
        <dbReference type="ARBA" id="ARBA00022723"/>
    </source>
</evidence>
<evidence type="ECO:0000256" key="3">
    <source>
        <dbReference type="ARBA" id="ARBA00004406"/>
    </source>
</evidence>
<dbReference type="PANTHER" id="PTHR24292">
    <property type="entry name" value="CYTOCHROME P450"/>
    <property type="match status" value="1"/>
</dbReference>
<evidence type="ECO:0000256" key="2">
    <source>
        <dbReference type="ARBA" id="ARBA00004174"/>
    </source>
</evidence>
<dbReference type="EC" id="1.14.14.1" evidence="5"/>
<evidence type="ECO:0000256" key="6">
    <source>
        <dbReference type="ARBA" id="ARBA00022617"/>
    </source>
</evidence>
<keyword evidence="7 15" id="KW-0479">Metal-binding</keyword>
<keyword evidence="11 15" id="KW-0408">Iron</keyword>
<dbReference type="InterPro" id="IPR002401">
    <property type="entry name" value="Cyt_P450_E_grp-I"/>
</dbReference>
<dbReference type="CDD" id="cd11056">
    <property type="entry name" value="CYP6-like"/>
    <property type="match status" value="1"/>
</dbReference>
<evidence type="ECO:0000256" key="15">
    <source>
        <dbReference type="PIRSR" id="PIRSR602401-1"/>
    </source>
</evidence>
<keyword evidence="6 15" id="KW-0349">Heme</keyword>
<organism evidence="17 18">
    <name type="scientific">Loxostege sticticalis</name>
    <name type="common">Beet webworm moth</name>
    <dbReference type="NCBI Taxonomy" id="481309"/>
    <lineage>
        <taxon>Eukaryota</taxon>
        <taxon>Metazoa</taxon>
        <taxon>Ecdysozoa</taxon>
        <taxon>Arthropoda</taxon>
        <taxon>Hexapoda</taxon>
        <taxon>Insecta</taxon>
        <taxon>Pterygota</taxon>
        <taxon>Neoptera</taxon>
        <taxon>Endopterygota</taxon>
        <taxon>Lepidoptera</taxon>
        <taxon>Glossata</taxon>
        <taxon>Ditrysia</taxon>
        <taxon>Pyraloidea</taxon>
        <taxon>Crambidae</taxon>
        <taxon>Pyraustinae</taxon>
        <taxon>Loxostege</taxon>
    </lineage>
</organism>
<dbReference type="PRINTS" id="PR00463">
    <property type="entry name" value="EP450I"/>
</dbReference>
<evidence type="ECO:0000256" key="11">
    <source>
        <dbReference type="ARBA" id="ARBA00023004"/>
    </source>
</evidence>
<dbReference type="PANTHER" id="PTHR24292:SF54">
    <property type="entry name" value="CYP9F3-RELATED"/>
    <property type="match status" value="1"/>
</dbReference>
<dbReference type="GO" id="GO:0016712">
    <property type="term" value="F:oxidoreductase activity, acting on paired donors, with incorporation or reduction of molecular oxygen, reduced flavin or flavoprotein as one donor, and incorporation of one atom of oxygen"/>
    <property type="evidence" value="ECO:0007669"/>
    <property type="project" value="UniProtKB-EC"/>
</dbReference>
<dbReference type="FunFam" id="1.10.630.10:FF:000042">
    <property type="entry name" value="Cytochrome P450"/>
    <property type="match status" value="1"/>
</dbReference>
<comment type="catalytic activity">
    <reaction evidence="14">
        <text>an organic molecule + reduced [NADPH--hemoprotein reductase] + O2 = an alcohol + oxidized [NADPH--hemoprotein reductase] + H2O + H(+)</text>
        <dbReference type="Rhea" id="RHEA:17149"/>
        <dbReference type="Rhea" id="RHEA-COMP:11964"/>
        <dbReference type="Rhea" id="RHEA-COMP:11965"/>
        <dbReference type="ChEBI" id="CHEBI:15377"/>
        <dbReference type="ChEBI" id="CHEBI:15378"/>
        <dbReference type="ChEBI" id="CHEBI:15379"/>
        <dbReference type="ChEBI" id="CHEBI:30879"/>
        <dbReference type="ChEBI" id="CHEBI:57618"/>
        <dbReference type="ChEBI" id="CHEBI:58210"/>
        <dbReference type="ChEBI" id="CHEBI:142491"/>
        <dbReference type="EC" id="1.14.14.1"/>
    </reaction>
</comment>
<evidence type="ECO:0000256" key="12">
    <source>
        <dbReference type="ARBA" id="ARBA00023033"/>
    </source>
</evidence>
<dbReference type="GO" id="GO:0005789">
    <property type="term" value="C:endoplasmic reticulum membrane"/>
    <property type="evidence" value="ECO:0007669"/>
    <property type="project" value="UniProtKB-SubCell"/>
</dbReference>
<dbReference type="Pfam" id="PF00067">
    <property type="entry name" value="p450"/>
    <property type="match status" value="1"/>
</dbReference>
<gene>
    <name evidence="17" type="ORF">ABMA28_002679</name>
</gene>
<dbReference type="PROSITE" id="PS00086">
    <property type="entry name" value="CYTOCHROME_P450"/>
    <property type="match status" value="1"/>
</dbReference>
<dbReference type="PRINTS" id="PR00385">
    <property type="entry name" value="P450"/>
</dbReference>
<evidence type="ECO:0000256" key="5">
    <source>
        <dbReference type="ARBA" id="ARBA00012109"/>
    </source>
</evidence>
<keyword evidence="10 16" id="KW-0560">Oxidoreductase</keyword>
<dbReference type="InterPro" id="IPR036396">
    <property type="entry name" value="Cyt_P450_sf"/>
</dbReference>
<dbReference type="InterPro" id="IPR001128">
    <property type="entry name" value="Cyt_P450"/>
</dbReference>
<keyword evidence="12 16" id="KW-0503">Monooxygenase</keyword>
<evidence type="ECO:0000256" key="4">
    <source>
        <dbReference type="ARBA" id="ARBA00010617"/>
    </source>
</evidence>
<dbReference type="Gene3D" id="1.10.630.10">
    <property type="entry name" value="Cytochrome P450"/>
    <property type="match status" value="1"/>
</dbReference>
<evidence type="ECO:0000256" key="16">
    <source>
        <dbReference type="RuleBase" id="RU000461"/>
    </source>
</evidence>
<evidence type="ECO:0000313" key="18">
    <source>
        <dbReference type="Proteomes" id="UP001549921"/>
    </source>
</evidence>
<proteinExistence type="inferred from homology"/>
<dbReference type="Proteomes" id="UP001549921">
    <property type="component" value="Unassembled WGS sequence"/>
</dbReference>
<evidence type="ECO:0000256" key="13">
    <source>
        <dbReference type="ARBA" id="ARBA00023136"/>
    </source>
</evidence>
<keyword evidence="13" id="KW-0472">Membrane</keyword>